<comment type="caution">
    <text evidence="2">The sequence shown here is derived from an EMBL/GenBank/DDBJ whole genome shotgun (WGS) entry which is preliminary data.</text>
</comment>
<name>A0A2H9TPG8_9FUNG</name>
<dbReference type="InterPro" id="IPR036284">
    <property type="entry name" value="GGL_sf"/>
</dbReference>
<dbReference type="SMART" id="SM01224">
    <property type="entry name" value="G_gamma"/>
    <property type="match status" value="1"/>
</dbReference>
<evidence type="ECO:0000313" key="3">
    <source>
        <dbReference type="Proteomes" id="UP000240830"/>
    </source>
</evidence>
<evidence type="ECO:0000259" key="1">
    <source>
        <dbReference type="SMART" id="SM01224"/>
    </source>
</evidence>
<organism evidence="2 3">
    <name type="scientific">Paramicrosporidium saccamoebae</name>
    <dbReference type="NCBI Taxonomy" id="1246581"/>
    <lineage>
        <taxon>Eukaryota</taxon>
        <taxon>Fungi</taxon>
        <taxon>Fungi incertae sedis</taxon>
        <taxon>Cryptomycota</taxon>
        <taxon>Cryptomycota incertae sedis</taxon>
        <taxon>Paramicrosporidium</taxon>
    </lineage>
</organism>
<dbReference type="EMBL" id="MTSL01000050">
    <property type="protein sequence ID" value="PJF19634.1"/>
    <property type="molecule type" value="Genomic_DNA"/>
</dbReference>
<dbReference type="InterPro" id="IPR015898">
    <property type="entry name" value="G-protein_gamma-like_dom"/>
</dbReference>
<gene>
    <name evidence="2" type="ORF">PSACC_00556</name>
</gene>
<sequence>MVGNVSIMQENLQRLEDLNAVMERMANIDRIPVSEACKSYNQHIINCRLVDYMNAEKDPLLFVAHAGQSPFASKQKAKKSCICF</sequence>
<proteinExistence type="predicted"/>
<protein>
    <recommendedName>
        <fullName evidence="1">G protein gamma domain-containing protein</fullName>
    </recommendedName>
</protein>
<accession>A0A2H9TPG8</accession>
<keyword evidence="3" id="KW-1185">Reference proteome</keyword>
<dbReference type="Proteomes" id="UP000240830">
    <property type="component" value="Unassembled WGS sequence"/>
</dbReference>
<dbReference type="Gene3D" id="4.10.260.10">
    <property type="entry name" value="Transducin (heterotrimeric G protein), gamma chain"/>
    <property type="match status" value="1"/>
</dbReference>
<feature type="domain" description="G protein gamma" evidence="1">
    <location>
        <begin position="8"/>
        <end position="84"/>
    </location>
</feature>
<reference evidence="2 3" key="1">
    <citation type="submission" date="2016-10" db="EMBL/GenBank/DDBJ databases">
        <title>The genome of Paramicrosporidium saccamoebae is the missing link in understanding Cryptomycota and Microsporidia evolution.</title>
        <authorList>
            <person name="Quandt C.A."/>
            <person name="Beaudet D."/>
            <person name="Corsaro D."/>
            <person name="Michel R."/>
            <person name="Corradi N."/>
            <person name="James T."/>
        </authorList>
    </citation>
    <scope>NUCLEOTIDE SEQUENCE [LARGE SCALE GENOMIC DNA]</scope>
    <source>
        <strain evidence="2 3">KSL3</strain>
    </source>
</reference>
<dbReference type="GO" id="GO:0007186">
    <property type="term" value="P:G protein-coupled receptor signaling pathway"/>
    <property type="evidence" value="ECO:0007669"/>
    <property type="project" value="InterPro"/>
</dbReference>
<evidence type="ECO:0000313" key="2">
    <source>
        <dbReference type="EMBL" id="PJF19634.1"/>
    </source>
</evidence>
<dbReference type="SUPFAM" id="SSF48670">
    <property type="entry name" value="Transducin (heterotrimeric G protein), gamma chain"/>
    <property type="match status" value="1"/>
</dbReference>
<dbReference type="AlphaFoldDB" id="A0A2H9TPG8"/>